<feature type="binding site" evidence="4">
    <location>
        <position position="159"/>
    </location>
    <ligand>
        <name>Fe cation</name>
        <dbReference type="ChEBI" id="CHEBI:24875"/>
    </ligand>
</feature>
<evidence type="ECO:0000256" key="4">
    <source>
        <dbReference type="PROSITE-ProRule" id="PRU01249"/>
    </source>
</evidence>
<reference evidence="7" key="1">
    <citation type="submission" date="2022-11" db="EMBL/GenBank/DDBJ databases">
        <title>Complete genome sequence of Methanogenium organophilum DSM 3596.</title>
        <authorList>
            <person name="Chen S.-C."/>
            <person name="Lai S.-J."/>
            <person name="You Y.-T."/>
        </authorList>
    </citation>
    <scope>NUCLEOTIDE SEQUENCE</scope>
    <source>
        <strain evidence="7">DSM 3596</strain>
    </source>
</reference>
<dbReference type="PANTHER" id="PTHR43080">
    <property type="entry name" value="CBS DOMAIN-CONTAINING PROTEIN CBSX3, MITOCHONDRIAL"/>
    <property type="match status" value="1"/>
</dbReference>
<dbReference type="InterPro" id="IPR051257">
    <property type="entry name" value="Diverse_CBS-Domain"/>
</dbReference>
<keyword evidence="1 3" id="KW-0129">CBS domain</keyword>
<dbReference type="KEGG" id="mou:OU421_12880"/>
<dbReference type="Pfam" id="PF00571">
    <property type="entry name" value="CBS"/>
    <property type="match status" value="2"/>
</dbReference>
<feature type="binding site" evidence="4">
    <location>
        <position position="181"/>
    </location>
    <ligand>
        <name>Zn(2+)</name>
        <dbReference type="ChEBI" id="CHEBI:29105"/>
    </ligand>
</feature>
<dbReference type="Gene3D" id="3.10.580.10">
    <property type="entry name" value="CBS-domain"/>
    <property type="match status" value="1"/>
</dbReference>
<dbReference type="GO" id="GO:0046872">
    <property type="term" value="F:metal ion binding"/>
    <property type="evidence" value="ECO:0007669"/>
    <property type="project" value="UniProtKB-KW"/>
</dbReference>
<keyword evidence="4" id="KW-0408">Iron</keyword>
<feature type="binding site" evidence="4">
    <location>
        <position position="162"/>
    </location>
    <ligand>
        <name>Zn(2+)</name>
        <dbReference type="ChEBI" id="CHEBI:29105"/>
    </ligand>
</feature>
<evidence type="ECO:0000259" key="5">
    <source>
        <dbReference type="PROSITE" id="PS51371"/>
    </source>
</evidence>
<evidence type="ECO:0000256" key="2">
    <source>
        <dbReference type="ARBA" id="ARBA00023167"/>
    </source>
</evidence>
<evidence type="ECO:0000313" key="7">
    <source>
        <dbReference type="EMBL" id="WAI01284.1"/>
    </source>
</evidence>
<organism evidence="7 8">
    <name type="scientific">Methanogenium organophilum</name>
    <dbReference type="NCBI Taxonomy" id="2199"/>
    <lineage>
        <taxon>Archaea</taxon>
        <taxon>Methanobacteriati</taxon>
        <taxon>Methanobacteriota</taxon>
        <taxon>Stenosarchaea group</taxon>
        <taxon>Methanomicrobia</taxon>
        <taxon>Methanomicrobiales</taxon>
        <taxon>Methanomicrobiaceae</taxon>
        <taxon>Methanogenium</taxon>
    </lineage>
</organism>
<keyword evidence="4" id="KW-0479">Metal-binding</keyword>
<dbReference type="InterPro" id="IPR000644">
    <property type="entry name" value="CBS_dom"/>
</dbReference>
<feature type="binding site" evidence="4">
    <location>
        <position position="178"/>
    </location>
    <ligand>
        <name>Zn(2+)</name>
        <dbReference type="ChEBI" id="CHEBI:29105"/>
    </ligand>
</feature>
<feature type="domain" description="CBS" evidence="5">
    <location>
        <begin position="86"/>
        <end position="141"/>
    </location>
</feature>
<evidence type="ECO:0000256" key="3">
    <source>
        <dbReference type="PROSITE-ProRule" id="PRU00703"/>
    </source>
</evidence>
<gene>
    <name evidence="7" type="ORF">OU421_12880</name>
</gene>
<proteinExistence type="predicted"/>
<dbReference type="InterPro" id="IPR044065">
    <property type="entry name" value="ACP_MB"/>
</dbReference>
<dbReference type="PANTHER" id="PTHR43080:SF2">
    <property type="entry name" value="CBS DOMAIN-CONTAINING PROTEIN"/>
    <property type="match status" value="1"/>
</dbReference>
<dbReference type="PROSITE" id="PS51901">
    <property type="entry name" value="ACP_MB"/>
    <property type="match status" value="1"/>
</dbReference>
<dbReference type="SMART" id="SM00116">
    <property type="entry name" value="CBS"/>
    <property type="match status" value="2"/>
</dbReference>
<dbReference type="PROSITE" id="PS51371">
    <property type="entry name" value="CBS"/>
    <property type="match status" value="1"/>
</dbReference>
<evidence type="ECO:0000256" key="1">
    <source>
        <dbReference type="ARBA" id="ARBA00023122"/>
    </source>
</evidence>
<feature type="binding site" evidence="4">
    <location>
        <position position="162"/>
    </location>
    <ligand>
        <name>Fe cation</name>
        <dbReference type="ChEBI" id="CHEBI:24875"/>
    </ligand>
</feature>
<feature type="binding site" evidence="4">
    <location>
        <position position="181"/>
    </location>
    <ligand>
        <name>Fe cation</name>
        <dbReference type="ChEBI" id="CHEBI:24875"/>
    </ligand>
</feature>
<protein>
    <submittedName>
        <fullName evidence="7">CBS domain-containing protein</fullName>
    </submittedName>
</protein>
<dbReference type="GeneID" id="76836012"/>
<keyword evidence="2" id="KW-0028">Amino-acid biosynthesis</keyword>
<dbReference type="SUPFAM" id="SSF54631">
    <property type="entry name" value="CBS-domain pair"/>
    <property type="match status" value="1"/>
</dbReference>
<dbReference type="Proteomes" id="UP001163096">
    <property type="component" value="Chromosome"/>
</dbReference>
<evidence type="ECO:0000313" key="8">
    <source>
        <dbReference type="Proteomes" id="UP001163096"/>
    </source>
</evidence>
<evidence type="ECO:0000259" key="6">
    <source>
        <dbReference type="PROSITE" id="PS51901"/>
    </source>
</evidence>
<dbReference type="RefSeq" id="WP_268186510.1">
    <property type="nucleotide sequence ID" value="NZ_CP113361.1"/>
</dbReference>
<sequence length="188" mass="20856">MSDNRMNQMRFETRILLKEVIRFRPTTIDSGSTVAHAAEKMCRDEVGSCIVLKKNAPVGIVTEQDINCKVVAKNRVPGDVFVHEVMSTPLITIGLDKTIEDAANIMMKNKVRRIPVVENSRVVGIVTVRDILAVSNEMNGIMSNLIEINRYDELVDGICDECGCMSDDLVNVDGNMICPTCRGEDEPL</sequence>
<dbReference type="EMBL" id="CP113361">
    <property type="protein sequence ID" value="WAI01284.1"/>
    <property type="molecule type" value="Genomic_DNA"/>
</dbReference>
<feature type="binding site" evidence="4">
    <location>
        <position position="159"/>
    </location>
    <ligand>
        <name>Zn(2+)</name>
        <dbReference type="ChEBI" id="CHEBI:29105"/>
    </ligand>
</feature>
<keyword evidence="8" id="KW-1185">Reference proteome</keyword>
<keyword evidence="4" id="KW-0862">Zinc</keyword>
<accession>A0A9X9T7N5</accession>
<dbReference type="GO" id="GO:0009086">
    <property type="term" value="P:methionine biosynthetic process"/>
    <property type="evidence" value="ECO:0007669"/>
    <property type="project" value="UniProtKB-KW"/>
</dbReference>
<feature type="domain" description="ACP-type MB" evidence="6">
    <location>
        <begin position="154"/>
        <end position="188"/>
    </location>
</feature>
<name>A0A9X9T7N5_METOG</name>
<dbReference type="AlphaFoldDB" id="A0A9X9T7N5"/>
<feature type="binding site" evidence="4">
    <location>
        <position position="178"/>
    </location>
    <ligand>
        <name>Fe cation</name>
        <dbReference type="ChEBI" id="CHEBI:24875"/>
    </ligand>
</feature>
<dbReference type="InterPro" id="IPR046342">
    <property type="entry name" value="CBS_dom_sf"/>
</dbReference>
<keyword evidence="2" id="KW-0486">Methionine biosynthesis</keyword>